<accession>A0ABD2QBC2</accession>
<name>A0ABD2QBC2_9PLAT</name>
<dbReference type="AlphaFoldDB" id="A0ABD2QBC2"/>
<dbReference type="EMBL" id="JBJKFK010000474">
    <property type="protein sequence ID" value="KAL3316845.1"/>
    <property type="molecule type" value="Genomic_DNA"/>
</dbReference>
<protein>
    <submittedName>
        <fullName evidence="2">von Willebrand factor A domain containing 3B</fullName>
    </submittedName>
</protein>
<sequence>MKPNFHKVKSKLKQLFEEQLHHKNSVNFIAFNSLIQKWREKLTQITEAELEDAMKWIEGLNCRGSTNTLSAINSALADVDVQGIYLLTDGRPDQNPKVVLGQLCSTGRDHLPVHTVSFNCADREANEFLLECAKITGGRFTFYNDLPHGYDMVDTLESEDVRLLREEYKFGMDCVEKMSKICEECRMLSWNPELRATPNSPRLVNKTQDLSKCNKPQTNSCFGDEVSEKEDKLPKTGKQWI</sequence>
<organism evidence="2 3">
    <name type="scientific">Cichlidogyrus casuarinus</name>
    <dbReference type="NCBI Taxonomy" id="1844966"/>
    <lineage>
        <taxon>Eukaryota</taxon>
        <taxon>Metazoa</taxon>
        <taxon>Spiralia</taxon>
        <taxon>Lophotrochozoa</taxon>
        <taxon>Platyhelminthes</taxon>
        <taxon>Monogenea</taxon>
        <taxon>Monopisthocotylea</taxon>
        <taxon>Dactylogyridea</taxon>
        <taxon>Ancyrocephalidae</taxon>
        <taxon>Cichlidogyrus</taxon>
    </lineage>
</organism>
<reference evidence="2 3" key="1">
    <citation type="submission" date="2024-11" db="EMBL/GenBank/DDBJ databases">
        <title>Adaptive evolution of stress response genes in parasites aligns with host niche diversity.</title>
        <authorList>
            <person name="Hahn C."/>
            <person name="Resl P."/>
        </authorList>
    </citation>
    <scope>NUCLEOTIDE SEQUENCE [LARGE SCALE GENOMIC DNA]</scope>
    <source>
        <strain evidence="2">EGGRZ-B1_66</strain>
        <tissue evidence="2">Body</tissue>
    </source>
</reference>
<comment type="caution">
    <text evidence="2">The sequence shown here is derived from an EMBL/GenBank/DDBJ whole genome shotgun (WGS) entry which is preliminary data.</text>
</comment>
<evidence type="ECO:0000313" key="2">
    <source>
        <dbReference type="EMBL" id="KAL3316845.1"/>
    </source>
</evidence>
<evidence type="ECO:0000259" key="1">
    <source>
        <dbReference type="Pfam" id="PF13768"/>
    </source>
</evidence>
<proteinExistence type="predicted"/>
<dbReference type="InterPro" id="IPR036465">
    <property type="entry name" value="vWFA_dom_sf"/>
</dbReference>
<feature type="domain" description="VWFA" evidence="1">
    <location>
        <begin position="15"/>
        <end position="141"/>
    </location>
</feature>
<dbReference type="SUPFAM" id="SSF53300">
    <property type="entry name" value="vWA-like"/>
    <property type="match status" value="1"/>
</dbReference>
<gene>
    <name evidence="2" type="primary">VWA3B</name>
    <name evidence="2" type="ORF">Ciccas_004510</name>
</gene>
<dbReference type="PANTHER" id="PTHR46785">
    <property type="entry name" value="VON WILLEBRAND FACTOR A DOMAIN-CONTAINING PROTEIN 3B"/>
    <property type="match status" value="1"/>
</dbReference>
<evidence type="ECO:0000313" key="3">
    <source>
        <dbReference type="Proteomes" id="UP001626550"/>
    </source>
</evidence>
<dbReference type="InterPro" id="IPR002035">
    <property type="entry name" value="VWF_A"/>
</dbReference>
<dbReference type="PANTHER" id="PTHR46785:SF1">
    <property type="entry name" value="VON WILLEBRAND FACTOR A DOMAIN-CONTAINING PROTEIN 3B"/>
    <property type="match status" value="1"/>
</dbReference>
<dbReference type="Gene3D" id="3.40.50.410">
    <property type="entry name" value="von Willebrand factor, type A domain"/>
    <property type="match status" value="1"/>
</dbReference>
<keyword evidence="3" id="KW-1185">Reference proteome</keyword>
<dbReference type="Pfam" id="PF13768">
    <property type="entry name" value="VWA_3"/>
    <property type="match status" value="1"/>
</dbReference>
<dbReference type="Proteomes" id="UP001626550">
    <property type="component" value="Unassembled WGS sequence"/>
</dbReference>